<dbReference type="GO" id="GO:0005737">
    <property type="term" value="C:cytoplasm"/>
    <property type="evidence" value="ECO:0007669"/>
    <property type="project" value="TreeGrafter"/>
</dbReference>
<protein>
    <submittedName>
        <fullName evidence="3">FAD-binding oxidoreductase</fullName>
    </submittedName>
</protein>
<dbReference type="EMBL" id="SHBH01000004">
    <property type="protein sequence ID" value="RZO27107.1"/>
    <property type="molecule type" value="Genomic_DNA"/>
</dbReference>
<dbReference type="GO" id="GO:0016491">
    <property type="term" value="F:oxidoreductase activity"/>
    <property type="evidence" value="ECO:0007669"/>
    <property type="project" value="UniProtKB-KW"/>
</dbReference>
<proteinExistence type="predicted"/>
<dbReference type="InterPro" id="IPR036188">
    <property type="entry name" value="FAD/NAD-bd_sf"/>
</dbReference>
<evidence type="ECO:0000313" key="3">
    <source>
        <dbReference type="EMBL" id="RZO27107.1"/>
    </source>
</evidence>
<keyword evidence="1" id="KW-0560">Oxidoreductase</keyword>
<reference evidence="3 4" key="1">
    <citation type="submission" date="2019-02" db="EMBL/GenBank/DDBJ databases">
        <title>Prokaryotic population dynamics and viral predation in marine succession experiment using metagenomics: the confinement effect.</title>
        <authorList>
            <person name="Haro-Moreno J.M."/>
            <person name="Rodriguez-Valera F."/>
            <person name="Lopez-Perez M."/>
        </authorList>
    </citation>
    <scope>NUCLEOTIDE SEQUENCE [LARGE SCALE GENOMIC DNA]</scope>
    <source>
        <strain evidence="3">MED-G162</strain>
    </source>
</reference>
<dbReference type="PANTHER" id="PTHR13847:SF289">
    <property type="entry name" value="GLYCINE OXIDASE"/>
    <property type="match status" value="1"/>
</dbReference>
<evidence type="ECO:0000256" key="1">
    <source>
        <dbReference type="ARBA" id="ARBA00023002"/>
    </source>
</evidence>
<sequence>MHRRKFIQNMALLSLMSPFIKLNASTNKKIVVVGAGIIGASIAYELSNLGIKTILIDKNKAGSGTSGSSFNWINATYPKKPYSYNYIAQLGVKAFKDIQNDLNYEIQWNGSLEWVNSKESQKELIDEVNKLMQYQTFTKHKIINHNKANILETNLNFRDNINIVHSEDDGVIDTNEFIKLLIDRINFNGSQVIEDCEYKNIKYTNNTISSIITSKGEIAANQIVFACGIDTNKIFNKKLLKSPEPGIIIKSKPHKKIINKIIYGPGIHLYQQKDGRVIIGEQGLLERNDINKFSDYPSQFDSKLMENKYVNKIISIGKTFFNEIESLDIDEVKIGWRPIPLDEKPIIGRLNYDKNIYIATMHSGITLGPIVGKLVAKELTQNKELSILDGFRPGRFL</sequence>
<dbReference type="SUPFAM" id="SSF51905">
    <property type="entry name" value="FAD/NAD(P)-binding domain"/>
    <property type="match status" value="1"/>
</dbReference>
<name>A0A520N0V1_9GAMM</name>
<accession>A0A520N0V1</accession>
<dbReference type="Gene3D" id="3.50.50.60">
    <property type="entry name" value="FAD/NAD(P)-binding domain"/>
    <property type="match status" value="1"/>
</dbReference>
<evidence type="ECO:0000259" key="2">
    <source>
        <dbReference type="Pfam" id="PF01266"/>
    </source>
</evidence>
<dbReference type="InterPro" id="IPR006076">
    <property type="entry name" value="FAD-dep_OxRdtase"/>
</dbReference>
<dbReference type="Gene3D" id="3.30.9.10">
    <property type="entry name" value="D-Amino Acid Oxidase, subunit A, domain 2"/>
    <property type="match status" value="1"/>
</dbReference>
<gene>
    <name evidence="3" type="ORF">EVA95_00835</name>
</gene>
<feature type="domain" description="FAD dependent oxidoreductase" evidence="2">
    <location>
        <begin position="29"/>
        <end position="377"/>
    </location>
</feature>
<dbReference type="Pfam" id="PF01266">
    <property type="entry name" value="DAO"/>
    <property type="match status" value="1"/>
</dbReference>
<dbReference type="PANTHER" id="PTHR13847">
    <property type="entry name" value="SARCOSINE DEHYDROGENASE-RELATED"/>
    <property type="match status" value="1"/>
</dbReference>
<dbReference type="AlphaFoldDB" id="A0A520N0V1"/>
<comment type="caution">
    <text evidence="3">The sequence shown here is derived from an EMBL/GenBank/DDBJ whole genome shotgun (WGS) entry which is preliminary data.</text>
</comment>
<dbReference type="Proteomes" id="UP000319384">
    <property type="component" value="Unassembled WGS sequence"/>
</dbReference>
<organism evidence="3 4">
    <name type="scientific">SAR86 cluster bacterium</name>
    <dbReference type="NCBI Taxonomy" id="2030880"/>
    <lineage>
        <taxon>Bacteria</taxon>
        <taxon>Pseudomonadati</taxon>
        <taxon>Pseudomonadota</taxon>
        <taxon>Gammaproteobacteria</taxon>
        <taxon>SAR86 cluster</taxon>
    </lineage>
</organism>
<evidence type="ECO:0000313" key="4">
    <source>
        <dbReference type="Proteomes" id="UP000319384"/>
    </source>
</evidence>